<dbReference type="AlphaFoldDB" id="A0AA40P8Z1"/>
<feature type="transmembrane region" description="Helical" evidence="8">
    <location>
        <begin position="21"/>
        <end position="39"/>
    </location>
</feature>
<feature type="transmembrane region" description="Helical" evidence="8">
    <location>
        <begin position="281"/>
        <end position="302"/>
    </location>
</feature>
<dbReference type="EMBL" id="LJRO01000031">
    <property type="protein sequence ID" value="KPZ07336.1"/>
    <property type="molecule type" value="Genomic_DNA"/>
</dbReference>
<feature type="transmembrane region" description="Helical" evidence="8">
    <location>
        <begin position="377"/>
        <end position="396"/>
    </location>
</feature>
<feature type="transmembrane region" description="Helical" evidence="8">
    <location>
        <begin position="242"/>
        <end position="261"/>
    </location>
</feature>
<protein>
    <submittedName>
        <fullName evidence="9">Gluconate permease</fullName>
    </submittedName>
</protein>
<dbReference type="PIRSF" id="PIRSF002746">
    <property type="entry name" value="Gluconate_transporter"/>
    <property type="match status" value="1"/>
</dbReference>
<accession>A0AA40P8Z1</accession>
<dbReference type="PANTHER" id="PTHR30354:SF22">
    <property type="entry name" value="HIGH-AFFINITY GLUCONATE TRANSPORTER"/>
    <property type="match status" value="1"/>
</dbReference>
<dbReference type="Proteomes" id="UP000050523">
    <property type="component" value="Unassembled WGS sequence"/>
</dbReference>
<evidence type="ECO:0000313" key="9">
    <source>
        <dbReference type="EMBL" id="KPZ07336.1"/>
    </source>
</evidence>
<dbReference type="Pfam" id="PF02447">
    <property type="entry name" value="GntP_permease"/>
    <property type="match status" value="1"/>
</dbReference>
<evidence type="ECO:0000256" key="2">
    <source>
        <dbReference type="ARBA" id="ARBA00022448"/>
    </source>
</evidence>
<feature type="transmembrane region" description="Helical" evidence="8">
    <location>
        <begin position="402"/>
        <end position="425"/>
    </location>
</feature>
<feature type="transmembrane region" description="Helical" evidence="8">
    <location>
        <begin position="45"/>
        <end position="63"/>
    </location>
</feature>
<feature type="transmembrane region" description="Helical" evidence="8">
    <location>
        <begin position="116"/>
        <end position="149"/>
    </location>
</feature>
<organism evidence="9 10">
    <name type="scientific">Pseudomonas tremae</name>
    <dbReference type="NCBI Taxonomy" id="200454"/>
    <lineage>
        <taxon>Bacteria</taxon>
        <taxon>Pseudomonadati</taxon>
        <taxon>Pseudomonadota</taxon>
        <taxon>Gammaproteobacteria</taxon>
        <taxon>Pseudomonadales</taxon>
        <taxon>Pseudomonadaceae</taxon>
        <taxon>Pseudomonas</taxon>
    </lineage>
</organism>
<evidence type="ECO:0000256" key="1">
    <source>
        <dbReference type="ARBA" id="ARBA00004651"/>
    </source>
</evidence>
<keyword evidence="3" id="KW-1003">Cell membrane</keyword>
<sequence length="462" mass="48827">MQWPKTITGETPMFGMTHETFLLVDALVTIVGLVLLITTFKVHPFVALTLAAGFLGLTSGMPVEKVMKSFQDGFGGVLGFVGIILGLGTMLGKLMADSGGADQIAQTLIRTFGKQKVHWAMMFSAFLVGIPLFFEIGFVLLIPLVFIVARRTGVPIVKIGIPLLAGLSAVHGLVPPHPGPLLAIGIFGADIGKTIFYGLIVALPTAIIAGPIFGNWISKSIPGTPSKELMDQIAKESSTENLPGFGITLVTILLPVFLMLLKTFADVVLPENNMFRIWMDLIGHPITALLAALLLAFYTFGAARGFDRSKIMKLLDQSLAPVAAIVLIVGAGGGFKQMLVASGVGDVIGHMAVQAQINPIMLAWLVAAVIRIATGSATVATITGAGIVAPVVGLIPGVNRELLVLATGAGSLILSHVNDAGFWLVKQYFNMTVAETFKTWTVMETILSVVGLIFIMLLSMAV</sequence>
<evidence type="ECO:0000313" key="10">
    <source>
        <dbReference type="Proteomes" id="UP000050523"/>
    </source>
</evidence>
<feature type="transmembrane region" description="Helical" evidence="8">
    <location>
        <begin position="156"/>
        <end position="174"/>
    </location>
</feature>
<reference evidence="9 10" key="1">
    <citation type="submission" date="2015-09" db="EMBL/GenBank/DDBJ databases">
        <title>Genome announcement of multiple Pseudomonas syringae strains.</title>
        <authorList>
            <person name="Thakur S."/>
            <person name="Wang P.W."/>
            <person name="Gong Y."/>
            <person name="Weir B.S."/>
            <person name="Guttman D.S."/>
        </authorList>
    </citation>
    <scope>NUCLEOTIDE SEQUENCE [LARGE SCALE GENOMIC DNA]</scope>
    <source>
        <strain evidence="9 10">ICMP9151</strain>
    </source>
</reference>
<feature type="transmembrane region" description="Helical" evidence="8">
    <location>
        <begin position="314"/>
        <end position="335"/>
    </location>
</feature>
<feature type="transmembrane region" description="Helical" evidence="8">
    <location>
        <begin position="75"/>
        <end position="96"/>
    </location>
</feature>
<name>A0AA40P8Z1_9PSED</name>
<dbReference type="GO" id="GO:0005886">
    <property type="term" value="C:plasma membrane"/>
    <property type="evidence" value="ECO:0007669"/>
    <property type="project" value="UniProtKB-SubCell"/>
</dbReference>
<evidence type="ECO:0000256" key="4">
    <source>
        <dbReference type="ARBA" id="ARBA00022692"/>
    </source>
</evidence>
<evidence type="ECO:0000256" key="5">
    <source>
        <dbReference type="ARBA" id="ARBA00022989"/>
    </source>
</evidence>
<evidence type="ECO:0000256" key="8">
    <source>
        <dbReference type="SAM" id="Phobius"/>
    </source>
</evidence>
<keyword evidence="6 8" id="KW-0472">Membrane</keyword>
<dbReference type="GO" id="GO:0015128">
    <property type="term" value="F:gluconate transmembrane transporter activity"/>
    <property type="evidence" value="ECO:0007669"/>
    <property type="project" value="InterPro"/>
</dbReference>
<dbReference type="PANTHER" id="PTHR30354">
    <property type="entry name" value="GNT FAMILY GLUCONATE TRANSPORTER"/>
    <property type="match status" value="1"/>
</dbReference>
<comment type="subcellular location">
    <subcellularLocation>
        <location evidence="1">Cell membrane</location>
        <topology evidence="1">Multi-pass membrane protein</topology>
    </subcellularLocation>
</comment>
<comment type="similarity">
    <text evidence="7">Belongs to the GntP permease family.</text>
</comment>
<dbReference type="NCBIfam" id="TIGR00791">
    <property type="entry name" value="gntP"/>
    <property type="match status" value="1"/>
</dbReference>
<evidence type="ECO:0000256" key="6">
    <source>
        <dbReference type="ARBA" id="ARBA00023136"/>
    </source>
</evidence>
<keyword evidence="2" id="KW-0813">Transport</keyword>
<evidence type="ECO:0000256" key="3">
    <source>
        <dbReference type="ARBA" id="ARBA00022475"/>
    </source>
</evidence>
<keyword evidence="4 8" id="KW-0812">Transmembrane</keyword>
<comment type="caution">
    <text evidence="9">The sequence shown here is derived from an EMBL/GenBank/DDBJ whole genome shotgun (WGS) entry which is preliminary data.</text>
</comment>
<proteinExistence type="inferred from homology"/>
<feature type="transmembrane region" description="Helical" evidence="8">
    <location>
        <begin position="194"/>
        <end position="217"/>
    </location>
</feature>
<gene>
    <name evidence="9" type="ORF">ALO43_00493</name>
</gene>
<keyword evidence="5 8" id="KW-1133">Transmembrane helix</keyword>
<feature type="transmembrane region" description="Helical" evidence="8">
    <location>
        <begin position="437"/>
        <end position="461"/>
    </location>
</feature>
<dbReference type="InterPro" id="IPR003474">
    <property type="entry name" value="Glcn_transporter"/>
</dbReference>
<evidence type="ECO:0000256" key="7">
    <source>
        <dbReference type="ARBA" id="ARBA00049663"/>
    </source>
</evidence>